<name>A0ABP1QHY4_9HEXA</name>
<dbReference type="EMBL" id="CAXLJM020000035">
    <property type="protein sequence ID" value="CAL8103912.1"/>
    <property type="molecule type" value="Genomic_DNA"/>
</dbReference>
<gene>
    <name evidence="1" type="ORF">ODALV1_LOCUS11593</name>
</gene>
<comment type="caution">
    <text evidence="1">The sequence shown here is derived from an EMBL/GenBank/DDBJ whole genome shotgun (WGS) entry which is preliminary data.</text>
</comment>
<accession>A0ABP1QHY4</accession>
<evidence type="ECO:0000313" key="2">
    <source>
        <dbReference type="Proteomes" id="UP001642540"/>
    </source>
</evidence>
<protein>
    <submittedName>
        <fullName evidence="1">Uncharacterized protein</fullName>
    </submittedName>
</protein>
<evidence type="ECO:0000313" key="1">
    <source>
        <dbReference type="EMBL" id="CAL8103912.1"/>
    </source>
</evidence>
<sequence>MGSCVGVIRERWDRRRVDLSYTKLQKYNESNQTDFWTPILRDESQELLNVATLQTKPQAPTPFPQLQSRSCVLNHNCLLLKSQPSSNNCEGHSFIQNLKLGRDDPALNSFNVIGAENVSMIEGHAVAEQVGATENLMKLCDPVSVGMLIKTE</sequence>
<reference evidence="1 2" key="1">
    <citation type="submission" date="2024-08" db="EMBL/GenBank/DDBJ databases">
        <authorList>
            <person name="Cucini C."/>
            <person name="Frati F."/>
        </authorList>
    </citation>
    <scope>NUCLEOTIDE SEQUENCE [LARGE SCALE GENOMIC DNA]</scope>
</reference>
<organism evidence="1 2">
    <name type="scientific">Orchesella dallaii</name>
    <dbReference type="NCBI Taxonomy" id="48710"/>
    <lineage>
        <taxon>Eukaryota</taxon>
        <taxon>Metazoa</taxon>
        <taxon>Ecdysozoa</taxon>
        <taxon>Arthropoda</taxon>
        <taxon>Hexapoda</taxon>
        <taxon>Collembola</taxon>
        <taxon>Entomobryomorpha</taxon>
        <taxon>Entomobryoidea</taxon>
        <taxon>Orchesellidae</taxon>
        <taxon>Orchesellinae</taxon>
        <taxon>Orchesella</taxon>
    </lineage>
</organism>
<dbReference type="Proteomes" id="UP001642540">
    <property type="component" value="Unassembled WGS sequence"/>
</dbReference>
<keyword evidence="2" id="KW-1185">Reference proteome</keyword>
<proteinExistence type="predicted"/>